<proteinExistence type="predicted"/>
<dbReference type="EMBL" id="JYDW01002630">
    <property type="protein sequence ID" value="KRZ46649.1"/>
    <property type="molecule type" value="Genomic_DNA"/>
</dbReference>
<organism evidence="1 2">
    <name type="scientific">Trichinella nativa</name>
    <dbReference type="NCBI Taxonomy" id="6335"/>
    <lineage>
        <taxon>Eukaryota</taxon>
        <taxon>Metazoa</taxon>
        <taxon>Ecdysozoa</taxon>
        <taxon>Nematoda</taxon>
        <taxon>Enoplea</taxon>
        <taxon>Dorylaimia</taxon>
        <taxon>Trichinellida</taxon>
        <taxon>Trichinellidae</taxon>
        <taxon>Trichinella</taxon>
    </lineage>
</organism>
<reference evidence="1 2" key="1">
    <citation type="submission" date="2015-05" db="EMBL/GenBank/DDBJ databases">
        <title>Evolution of Trichinella species and genotypes.</title>
        <authorList>
            <person name="Korhonen P.K."/>
            <person name="Edoardo P."/>
            <person name="Giuseppe L.R."/>
            <person name="Gasser R.B."/>
        </authorList>
    </citation>
    <scope>NUCLEOTIDE SEQUENCE [LARGE SCALE GENOMIC DNA]</scope>
    <source>
        <strain evidence="1">ISS10</strain>
    </source>
</reference>
<evidence type="ECO:0000313" key="1">
    <source>
        <dbReference type="EMBL" id="KRZ46649.1"/>
    </source>
</evidence>
<evidence type="ECO:0000313" key="2">
    <source>
        <dbReference type="Proteomes" id="UP000054721"/>
    </source>
</evidence>
<accession>A0A0V1KH80</accession>
<dbReference type="AlphaFoldDB" id="A0A0V1KH80"/>
<comment type="caution">
    <text evidence="1">The sequence shown here is derived from an EMBL/GenBank/DDBJ whole genome shotgun (WGS) entry which is preliminary data.</text>
</comment>
<gene>
    <name evidence="1" type="ORF">T02_15282</name>
</gene>
<keyword evidence="2" id="KW-1185">Reference proteome</keyword>
<dbReference type="Proteomes" id="UP000054721">
    <property type="component" value="Unassembled WGS sequence"/>
</dbReference>
<name>A0A0V1KH80_9BILA</name>
<protein>
    <submittedName>
        <fullName evidence="1">Uncharacterized protein</fullName>
    </submittedName>
</protein>
<sequence length="36" mass="3768">MALGSLSKISSIPLIYLSVTVPVPCSFLSQLLCNTA</sequence>